<evidence type="ECO:0008006" key="4">
    <source>
        <dbReference type="Google" id="ProtNLM"/>
    </source>
</evidence>
<dbReference type="RefSeq" id="WP_092423390.1">
    <property type="nucleotide sequence ID" value="NZ_FNCL01000004.1"/>
</dbReference>
<proteinExistence type="predicted"/>
<keyword evidence="1" id="KW-0812">Transmembrane</keyword>
<evidence type="ECO:0000313" key="3">
    <source>
        <dbReference type="Proteomes" id="UP000199392"/>
    </source>
</evidence>
<keyword evidence="1" id="KW-1133">Transmembrane helix</keyword>
<keyword evidence="3" id="KW-1185">Reference proteome</keyword>
<name>A0A1I6S0X3_9RHOB</name>
<feature type="transmembrane region" description="Helical" evidence="1">
    <location>
        <begin position="81"/>
        <end position="100"/>
    </location>
</feature>
<sequence length="277" mass="29850">MGKTRPSRRQPPASGPLESGIGILLLAAFPLLLLLFQGPASTAFTAVLMLVIFATALRLIHRGAAIAAAYEAAETAKAPRLPRKMIGSALLGLLVMILAGHHFVSLAIPSALGLLGFGLGVAAFGRDPLTNKEGAPDEELRHLRTQETLDRIDAAIATAVADVSALGDAELSRRAEALQSGVMGLLHTISQDPLAARRLRKPVARFLELLGKENARLIEAWGSDDRLKARRRYLTRLTALGEAFEDRLRKAGTEQGRDAYDVEADLLWNRMVDKQVA</sequence>
<evidence type="ECO:0000313" key="2">
    <source>
        <dbReference type="EMBL" id="SFS70587.1"/>
    </source>
</evidence>
<dbReference type="OrthoDB" id="7877480at2"/>
<dbReference type="EMBL" id="FOZW01000004">
    <property type="protein sequence ID" value="SFS70587.1"/>
    <property type="molecule type" value="Genomic_DNA"/>
</dbReference>
<feature type="transmembrane region" description="Helical" evidence="1">
    <location>
        <begin position="43"/>
        <end position="60"/>
    </location>
</feature>
<dbReference type="STRING" id="311180.SAMN04488050_10454"/>
<evidence type="ECO:0000256" key="1">
    <source>
        <dbReference type="SAM" id="Phobius"/>
    </source>
</evidence>
<feature type="transmembrane region" description="Helical" evidence="1">
    <location>
        <begin position="20"/>
        <end position="37"/>
    </location>
</feature>
<dbReference type="AlphaFoldDB" id="A0A1I6S0X3"/>
<dbReference type="Proteomes" id="UP000199392">
    <property type="component" value="Unassembled WGS sequence"/>
</dbReference>
<accession>A0A1I6S0X3</accession>
<organism evidence="2 3">
    <name type="scientific">Alloyangia pacifica</name>
    <dbReference type="NCBI Taxonomy" id="311180"/>
    <lineage>
        <taxon>Bacteria</taxon>
        <taxon>Pseudomonadati</taxon>
        <taxon>Pseudomonadota</taxon>
        <taxon>Alphaproteobacteria</taxon>
        <taxon>Rhodobacterales</taxon>
        <taxon>Roseobacteraceae</taxon>
        <taxon>Alloyangia</taxon>
    </lineage>
</organism>
<keyword evidence="1" id="KW-0472">Membrane</keyword>
<gene>
    <name evidence="2" type="ORF">SAMN04488050_10454</name>
</gene>
<protein>
    <recommendedName>
        <fullName evidence="4">5-bromo-4-chloroindolyl phosphate hydrolysis protein</fullName>
    </recommendedName>
</protein>
<reference evidence="3" key="1">
    <citation type="submission" date="2016-10" db="EMBL/GenBank/DDBJ databases">
        <authorList>
            <person name="Varghese N."/>
            <person name="Submissions S."/>
        </authorList>
    </citation>
    <scope>NUCLEOTIDE SEQUENCE [LARGE SCALE GENOMIC DNA]</scope>
    <source>
        <strain evidence="3">DSM 26894</strain>
    </source>
</reference>